<dbReference type="GO" id="GO:0005737">
    <property type="term" value="C:cytoplasm"/>
    <property type="evidence" value="ECO:0007669"/>
    <property type="project" value="TreeGrafter"/>
</dbReference>
<sequence>MYYHSFIDCKNQKSLQMSVAKIPTPCELKKLFGQSNAKNKEIPYDVIVCTRELCARYLGGAWNTISPEQLRMQPVIGGISNLLFLVELPENVVPEGGEPVCSLLRIHCSDDLDRLLSEAVVFTMLSERLLGPRLFAAFPSGRFEQYIPSRPLFCDEFQYPGITKHLGKVFARIHILNVPIAKKPMVIEVANGWLEKLGNKMRHKMRLKMVQADLSKVIPFNFLKNELEIIQLCLEKSGSPIVFCHNDLQEGNILLHNQYTINENGDFDISENEDPISPIDFEYASYNYRGFEFGNYICEYMLDYGNDKSPFYWVRRERTPSDEQLYYLFNSYLDEIDKQKQNGDHFYPVKNLSLSREAEIQKLFIEARRFPAVSHLFWSIWSFCLADESLPISFDYISYGLDRIALYYECKPRLLEYLN</sequence>
<protein>
    <submittedName>
        <fullName evidence="4">BMA-CKA-1</fullName>
    </submittedName>
</protein>
<name>A0A0H5S5T1_BRUMA</name>
<dbReference type="AlphaFoldDB" id="A0A0H5S5T1"/>
<keyword evidence="2" id="KW-1208">Phospholipid metabolism</keyword>
<dbReference type="Gene3D" id="3.90.1200.10">
    <property type="match status" value="1"/>
</dbReference>
<dbReference type="WormBase" id="Bm2449">
    <property type="protein sequence ID" value="BM41038"/>
    <property type="gene ID" value="WBGene00222710"/>
</dbReference>
<reference evidence="4" key="1">
    <citation type="journal article" date="2007" name="Science">
        <title>Draft genome of the filarial nematode parasite Brugia malayi.</title>
        <authorList>
            <person name="Ghedin E."/>
            <person name="Wang S."/>
            <person name="Spiro D."/>
            <person name="Caler E."/>
            <person name="Zhao Q."/>
            <person name="Crabtree J."/>
            <person name="Allen J.E."/>
            <person name="Delcher A.L."/>
            <person name="Guiliano D.B."/>
            <person name="Miranda-Saavedra D."/>
            <person name="Angiuoli S.V."/>
            <person name="Creasy T."/>
            <person name="Amedeo P."/>
            <person name="Haas B."/>
            <person name="El-Sayed N.M."/>
            <person name="Wortman J.R."/>
            <person name="Feldblyum T."/>
            <person name="Tallon L."/>
            <person name="Schatz M."/>
            <person name="Shumway M."/>
            <person name="Koo H."/>
            <person name="Salzberg S.L."/>
            <person name="Schobel S."/>
            <person name="Pertea M."/>
            <person name="Pop M."/>
            <person name="White O."/>
            <person name="Barton G.J."/>
            <person name="Carlow C.K."/>
            <person name="Crawford M.J."/>
            <person name="Daub J."/>
            <person name="Dimmic M.W."/>
            <person name="Estes C.F."/>
            <person name="Foster J.M."/>
            <person name="Ganatra M."/>
            <person name="Gregory W.F."/>
            <person name="Johnson N.M."/>
            <person name="Jin J."/>
            <person name="Komuniecki R."/>
            <person name="Korf I."/>
            <person name="Kumar S."/>
            <person name="Laney S."/>
            <person name="Li B.W."/>
            <person name="Li W."/>
            <person name="Lindblom T.H."/>
            <person name="Lustigman S."/>
            <person name="Ma D."/>
            <person name="Maina C.V."/>
            <person name="Martin D.M."/>
            <person name="McCarter J.P."/>
            <person name="McReynolds L."/>
            <person name="Mitreva M."/>
            <person name="Nutman T.B."/>
            <person name="Parkinson J."/>
            <person name="Peregrin-Alvarez J.M."/>
            <person name="Poole C."/>
            <person name="Ren Q."/>
            <person name="Saunders L."/>
            <person name="Sluder A.E."/>
            <person name="Smith K."/>
            <person name="Stanke M."/>
            <person name="Unnasch T.R."/>
            <person name="Ware J."/>
            <person name="Wei A.D."/>
            <person name="Weil G."/>
            <person name="Williams D.J."/>
            <person name="Zhang Y."/>
            <person name="Williams S.A."/>
            <person name="Fraser-Liggett C."/>
            <person name="Slatko B."/>
            <person name="Blaxter M.L."/>
            <person name="Scott A.L."/>
        </authorList>
    </citation>
    <scope>NUCLEOTIDE SEQUENCE</scope>
    <source>
        <strain evidence="4">FR3</strain>
    </source>
</reference>
<evidence type="ECO:0000256" key="2">
    <source>
        <dbReference type="ARBA" id="ARBA00023264"/>
    </source>
</evidence>
<keyword evidence="1" id="KW-0443">Lipid metabolism</keyword>
<dbReference type="OMA" id="NYICEYM"/>
<evidence type="ECO:0000313" key="5">
    <source>
        <dbReference type="WormBase" id="Bm2449"/>
    </source>
</evidence>
<dbReference type="GO" id="GO:0004305">
    <property type="term" value="F:ethanolamine kinase activity"/>
    <property type="evidence" value="ECO:0007669"/>
    <property type="project" value="TreeGrafter"/>
</dbReference>
<evidence type="ECO:0000256" key="1">
    <source>
        <dbReference type="ARBA" id="ARBA00023209"/>
    </source>
</evidence>
<dbReference type="GO" id="GO:0004103">
    <property type="term" value="F:choline kinase activity"/>
    <property type="evidence" value="ECO:0007669"/>
    <property type="project" value="TreeGrafter"/>
</dbReference>
<dbReference type="EMBL" id="LN856881">
    <property type="protein sequence ID" value="CRZ23548.1"/>
    <property type="molecule type" value="Genomic_DNA"/>
</dbReference>
<keyword evidence="1" id="KW-0594">Phospholipid biosynthesis</keyword>
<reference evidence="4" key="2">
    <citation type="submission" date="2012-12" db="EMBL/GenBank/DDBJ databases">
        <authorList>
            <person name="Gao Y.W."/>
            <person name="Fan S.T."/>
            <person name="Sun H.T."/>
            <person name="Wang Z."/>
            <person name="Gao X.L."/>
            <person name="Li Y.G."/>
            <person name="Wang T.C."/>
            <person name="Zhang K."/>
            <person name="Xu W.W."/>
            <person name="Yu Z.J."/>
            <person name="Xia X.Z."/>
        </authorList>
    </citation>
    <scope>NUCLEOTIDE SEQUENCE</scope>
    <source>
        <strain evidence="4">FR3</strain>
    </source>
</reference>
<gene>
    <name evidence="4" type="primary">Bma-cka-1</name>
    <name evidence="5" type="synonym">bma-cka-1</name>
    <name evidence="5" type="ORF">Bm2449</name>
    <name evidence="4" type="ORF">BM_Bm2449</name>
</gene>
<accession>A0A0H5S5T1</accession>
<organism evidence="4">
    <name type="scientific">Brugia malayi</name>
    <name type="common">Filarial nematode worm</name>
    <dbReference type="NCBI Taxonomy" id="6279"/>
    <lineage>
        <taxon>Eukaryota</taxon>
        <taxon>Metazoa</taxon>
        <taxon>Ecdysozoa</taxon>
        <taxon>Nematoda</taxon>
        <taxon>Chromadorea</taxon>
        <taxon>Rhabditida</taxon>
        <taxon>Spirurina</taxon>
        <taxon>Spiruromorpha</taxon>
        <taxon>Filarioidea</taxon>
        <taxon>Onchocercidae</taxon>
        <taxon>Brugia</taxon>
    </lineage>
</organism>
<proteinExistence type="inferred from homology"/>
<dbReference type="PANTHER" id="PTHR22603">
    <property type="entry name" value="CHOLINE/ETHANOALAMINE KINASE"/>
    <property type="match status" value="1"/>
</dbReference>
<dbReference type="SUPFAM" id="SSF56112">
    <property type="entry name" value="Protein kinase-like (PK-like)"/>
    <property type="match status" value="1"/>
</dbReference>
<dbReference type="InterPro" id="IPR011009">
    <property type="entry name" value="Kinase-like_dom_sf"/>
</dbReference>
<dbReference type="GO" id="GO:0006646">
    <property type="term" value="P:phosphatidylethanolamine biosynthetic process"/>
    <property type="evidence" value="ECO:0007669"/>
    <property type="project" value="TreeGrafter"/>
</dbReference>
<evidence type="ECO:0000256" key="3">
    <source>
        <dbReference type="ARBA" id="ARBA00038211"/>
    </source>
</evidence>
<comment type="similarity">
    <text evidence="3">Belongs to the choline/ethanolamine kinase family.</text>
</comment>
<keyword evidence="1" id="KW-0444">Lipid biosynthesis</keyword>
<dbReference type="PANTHER" id="PTHR22603:SF93">
    <property type="entry name" value="RE24176P"/>
    <property type="match status" value="1"/>
</dbReference>
<dbReference type="Pfam" id="PF01633">
    <property type="entry name" value="Choline_kinase"/>
    <property type="match status" value="1"/>
</dbReference>
<dbReference type="Gene3D" id="3.30.200.20">
    <property type="entry name" value="Phosphorylase Kinase, domain 1"/>
    <property type="match status" value="1"/>
</dbReference>
<evidence type="ECO:0000313" key="4">
    <source>
        <dbReference type="EMBL" id="CRZ23548.1"/>
    </source>
</evidence>